<dbReference type="PIRSF" id="PIRSF000521">
    <property type="entry name" value="Transaminase_4ab_Lys_Orn"/>
    <property type="match status" value="1"/>
</dbReference>
<dbReference type="EMBL" id="LIZT01000031">
    <property type="protein sequence ID" value="KPJ50090.1"/>
    <property type="molecule type" value="Genomic_DNA"/>
</dbReference>
<dbReference type="GO" id="GO:0042802">
    <property type="term" value="F:identical protein binding"/>
    <property type="evidence" value="ECO:0007669"/>
    <property type="project" value="TreeGrafter"/>
</dbReference>
<proteinExistence type="inferred from homology"/>
<dbReference type="PANTHER" id="PTHR11986">
    <property type="entry name" value="AMINOTRANSFERASE CLASS III"/>
    <property type="match status" value="1"/>
</dbReference>
<dbReference type="PROSITE" id="PS00600">
    <property type="entry name" value="AA_TRANSFER_CLASS_3"/>
    <property type="match status" value="1"/>
</dbReference>
<dbReference type="InterPro" id="IPR005814">
    <property type="entry name" value="Aminotrans_3"/>
</dbReference>
<evidence type="ECO:0000256" key="6">
    <source>
        <dbReference type="RuleBase" id="RU003560"/>
    </source>
</evidence>
<dbReference type="PANTHER" id="PTHR11986:SF58">
    <property type="entry name" value="LEUCINE_METHIONINE RACEMASE"/>
    <property type="match status" value="1"/>
</dbReference>
<dbReference type="EC" id="2.6.1.19" evidence="7"/>
<evidence type="ECO:0000256" key="4">
    <source>
        <dbReference type="ARBA" id="ARBA00022679"/>
    </source>
</evidence>
<dbReference type="InterPro" id="IPR050103">
    <property type="entry name" value="Class-III_PLP-dep_AT"/>
</dbReference>
<comment type="cofactor">
    <cofactor evidence="1">
        <name>pyridoxal 5'-phosphate</name>
        <dbReference type="ChEBI" id="CHEBI:597326"/>
    </cofactor>
</comment>
<evidence type="ECO:0000256" key="3">
    <source>
        <dbReference type="ARBA" id="ARBA00022576"/>
    </source>
</evidence>
<dbReference type="Pfam" id="PF00202">
    <property type="entry name" value="Aminotran_3"/>
    <property type="match status" value="1"/>
</dbReference>
<dbReference type="CDD" id="cd00610">
    <property type="entry name" value="OAT_like"/>
    <property type="match status" value="1"/>
</dbReference>
<dbReference type="InterPro" id="IPR049704">
    <property type="entry name" value="Aminotrans_3_PPA_site"/>
</dbReference>
<dbReference type="FunFam" id="3.40.640.10:FF:000013">
    <property type="entry name" value="4-aminobutyrate aminotransferase"/>
    <property type="match status" value="1"/>
</dbReference>
<protein>
    <submittedName>
        <fullName evidence="7">4-aminobutyrate aminotransferase</fullName>
        <ecNumber evidence="7">2.6.1.19</ecNumber>
    </submittedName>
</protein>
<comment type="caution">
    <text evidence="7">The sequence shown here is derived from an EMBL/GenBank/DDBJ whole genome shotgun (WGS) entry which is preliminary data.</text>
</comment>
<dbReference type="InterPro" id="IPR015422">
    <property type="entry name" value="PyrdxlP-dep_Trfase_small"/>
</dbReference>
<keyword evidence="3 7" id="KW-0032">Aminotransferase</keyword>
<accession>A0A0S7WIU5</accession>
<keyword evidence="5 6" id="KW-0663">Pyridoxal phosphate</keyword>
<dbReference type="NCBIfam" id="NF004426">
    <property type="entry name" value="PRK05769.1"/>
    <property type="match status" value="1"/>
</dbReference>
<dbReference type="InterPro" id="IPR015424">
    <property type="entry name" value="PyrdxlP-dep_Trfase"/>
</dbReference>
<gene>
    <name evidence="7" type="ORF">AMJ40_03910</name>
</gene>
<evidence type="ECO:0000313" key="7">
    <source>
        <dbReference type="EMBL" id="KPJ50090.1"/>
    </source>
</evidence>
<organism evidence="7 8">
    <name type="scientific">candidate division TA06 bacterium DG_26</name>
    <dbReference type="NCBI Taxonomy" id="1703771"/>
    <lineage>
        <taxon>Bacteria</taxon>
        <taxon>Bacteria division TA06</taxon>
    </lineage>
</organism>
<evidence type="ECO:0000256" key="5">
    <source>
        <dbReference type="ARBA" id="ARBA00022898"/>
    </source>
</evidence>
<dbReference type="Proteomes" id="UP000051124">
    <property type="component" value="Unassembled WGS sequence"/>
</dbReference>
<dbReference type="Gene3D" id="3.40.640.10">
    <property type="entry name" value="Type I PLP-dependent aspartate aminotransferase-like (Major domain)"/>
    <property type="match status" value="1"/>
</dbReference>
<dbReference type="AlphaFoldDB" id="A0A0S7WIU5"/>
<evidence type="ECO:0000256" key="1">
    <source>
        <dbReference type="ARBA" id="ARBA00001933"/>
    </source>
</evidence>
<keyword evidence="4 7" id="KW-0808">Transferase</keyword>
<comment type="similarity">
    <text evidence="2 6">Belongs to the class-III pyridoxal-phosphate-dependent aminotransferase family.</text>
</comment>
<dbReference type="Gene3D" id="3.90.1150.10">
    <property type="entry name" value="Aspartate Aminotransferase, domain 1"/>
    <property type="match status" value="1"/>
</dbReference>
<dbReference type="GO" id="GO:0030170">
    <property type="term" value="F:pyridoxal phosphate binding"/>
    <property type="evidence" value="ECO:0007669"/>
    <property type="project" value="InterPro"/>
</dbReference>
<sequence length="436" mass="47679">MEVKMSIPGEKAKALIERDHRYISGCYIRPYPAVIATGSGVKVWDVDGNEFIDCTAGIAVVAAGHCHPKIVEAICTQAKRLIHMSGTDFYYPIQVEVAAKLAEIVPGGENRKVFLCNSGTEAVEACMKLARYATRRTKFLAFFGAFHGRTCGALSLTASKNVQRRGFGPLVPGVIHIPYGYCYRCAYNLEYPSCDFACVHYIEDVIFKKHTSPEEFAALVFEPIQGEGGYVIPPEGYFQALRDMLKPYEILLVDDEVQSGMGRTGKMFAIEHWGVIPDVVAVAKGIASGMPLGACVARSALSTWESGAHASTFGGNPVSCAAALATISLLEEELIENANEVGQFMLTQLQKAKDRYEFVGDLRGRGLMIGLEIVKDRKTREPAVELRDRIVNECFSKGLLLLGTGETGVRFSPPLVISREEASRALDIFFDVLQGI</sequence>
<dbReference type="InterPro" id="IPR015421">
    <property type="entry name" value="PyrdxlP-dep_Trfase_major"/>
</dbReference>
<evidence type="ECO:0000256" key="2">
    <source>
        <dbReference type="ARBA" id="ARBA00008954"/>
    </source>
</evidence>
<dbReference type="SUPFAM" id="SSF53383">
    <property type="entry name" value="PLP-dependent transferases"/>
    <property type="match status" value="1"/>
</dbReference>
<name>A0A0S7WIU5_UNCT6</name>
<evidence type="ECO:0000313" key="8">
    <source>
        <dbReference type="Proteomes" id="UP000051124"/>
    </source>
</evidence>
<reference evidence="7 8" key="1">
    <citation type="journal article" date="2015" name="Microbiome">
        <title>Genomic resolution of linkages in carbon, nitrogen, and sulfur cycling among widespread estuary sediment bacteria.</title>
        <authorList>
            <person name="Baker B.J."/>
            <person name="Lazar C.S."/>
            <person name="Teske A.P."/>
            <person name="Dick G.J."/>
        </authorList>
    </citation>
    <scope>NUCLEOTIDE SEQUENCE [LARGE SCALE GENOMIC DNA]</scope>
    <source>
        <strain evidence="7">DG_26</strain>
    </source>
</reference>
<dbReference type="GO" id="GO:0034386">
    <property type="term" value="F:4-aminobutyrate:2-oxoglutarate transaminase activity"/>
    <property type="evidence" value="ECO:0007669"/>
    <property type="project" value="UniProtKB-EC"/>
</dbReference>